<evidence type="ECO:0000313" key="2">
    <source>
        <dbReference type="Proteomes" id="UP001060215"/>
    </source>
</evidence>
<dbReference type="EMBL" id="CM045764">
    <property type="protein sequence ID" value="KAI8007149.1"/>
    <property type="molecule type" value="Genomic_DNA"/>
</dbReference>
<organism evidence="1 2">
    <name type="scientific">Camellia lanceoleosa</name>
    <dbReference type="NCBI Taxonomy" id="1840588"/>
    <lineage>
        <taxon>Eukaryota</taxon>
        <taxon>Viridiplantae</taxon>
        <taxon>Streptophyta</taxon>
        <taxon>Embryophyta</taxon>
        <taxon>Tracheophyta</taxon>
        <taxon>Spermatophyta</taxon>
        <taxon>Magnoliopsida</taxon>
        <taxon>eudicotyledons</taxon>
        <taxon>Gunneridae</taxon>
        <taxon>Pentapetalae</taxon>
        <taxon>asterids</taxon>
        <taxon>Ericales</taxon>
        <taxon>Theaceae</taxon>
        <taxon>Camellia</taxon>
    </lineage>
</organism>
<comment type="caution">
    <text evidence="1">The sequence shown here is derived from an EMBL/GenBank/DDBJ whole genome shotgun (WGS) entry which is preliminary data.</text>
</comment>
<accession>A0ACC0H2G2</accession>
<dbReference type="Proteomes" id="UP001060215">
    <property type="component" value="Chromosome 7"/>
</dbReference>
<proteinExistence type="predicted"/>
<keyword evidence="2" id="KW-1185">Reference proteome</keyword>
<protein>
    <submittedName>
        <fullName evidence="1">Uncharacterized protein</fullName>
    </submittedName>
</protein>
<name>A0ACC0H2G2_9ERIC</name>
<reference evidence="1 2" key="1">
    <citation type="journal article" date="2022" name="Plant J.">
        <title>Chromosome-level genome of Camellia lanceoleosa provides a valuable resource for understanding genome evolution and self-incompatibility.</title>
        <authorList>
            <person name="Gong W."/>
            <person name="Xiao S."/>
            <person name="Wang L."/>
            <person name="Liao Z."/>
            <person name="Chang Y."/>
            <person name="Mo W."/>
            <person name="Hu G."/>
            <person name="Li W."/>
            <person name="Zhao G."/>
            <person name="Zhu H."/>
            <person name="Hu X."/>
            <person name="Ji K."/>
            <person name="Xiang X."/>
            <person name="Song Q."/>
            <person name="Yuan D."/>
            <person name="Jin S."/>
            <person name="Zhang L."/>
        </authorList>
    </citation>
    <scope>NUCLEOTIDE SEQUENCE [LARGE SCALE GENOMIC DNA]</scope>
    <source>
        <strain evidence="1">SQ_2022a</strain>
    </source>
</reference>
<gene>
    <name evidence="1" type="ORF">LOK49_LG07G00182</name>
</gene>
<sequence>MFYCLGGFLEWDSLSNMEYDKLLLSLNGEHDELPPPPFLDIDKLFSASKPSPFTTPNDLERLSLWAVAYDPSVNEWESLLDPLQILDTADSIFSIAGKVPNPFIVVGLPQDRVLLIYHVNTKKWERGKFEICPKFSPYMFIGPGLAIDSKLYWYSVCALCLVGYDLITNIWFEGNIPIQDCGEDFRVLEDDTPPRLAHIGGDKFCLLWVSMLLHSPMKFQSPKTIVFLAFTA</sequence>
<evidence type="ECO:0000313" key="1">
    <source>
        <dbReference type="EMBL" id="KAI8007149.1"/>
    </source>
</evidence>